<dbReference type="InterPro" id="IPR050109">
    <property type="entry name" value="HTH-type_TetR-like_transc_reg"/>
</dbReference>
<dbReference type="GO" id="GO:0003700">
    <property type="term" value="F:DNA-binding transcription factor activity"/>
    <property type="evidence" value="ECO:0007669"/>
    <property type="project" value="TreeGrafter"/>
</dbReference>
<feature type="DNA-binding region" description="H-T-H motif" evidence="5">
    <location>
        <begin position="47"/>
        <end position="66"/>
    </location>
</feature>
<dbReference type="InterPro" id="IPR003012">
    <property type="entry name" value="Tet_transcr_reg_TetR"/>
</dbReference>
<evidence type="ECO:0000256" key="4">
    <source>
        <dbReference type="ARBA" id="ARBA00023163"/>
    </source>
</evidence>
<evidence type="ECO:0000313" key="8">
    <source>
        <dbReference type="EMBL" id="XBM49323.1"/>
    </source>
</evidence>
<dbReference type="Pfam" id="PF00440">
    <property type="entry name" value="TetR_N"/>
    <property type="match status" value="1"/>
</dbReference>
<dbReference type="Pfam" id="PF02909">
    <property type="entry name" value="TetR_C_1"/>
    <property type="match status" value="1"/>
</dbReference>
<dbReference type="SUPFAM" id="SSF46689">
    <property type="entry name" value="Homeodomain-like"/>
    <property type="match status" value="1"/>
</dbReference>
<protein>
    <submittedName>
        <fullName evidence="8">TetR/AcrR family transcriptional regulator C-terminal domain-containing protein</fullName>
    </submittedName>
</protein>
<dbReference type="RefSeq" id="WP_348789241.1">
    <property type="nucleotide sequence ID" value="NZ_CP157390.1"/>
</dbReference>
<dbReference type="InterPro" id="IPR004111">
    <property type="entry name" value="Repressor_TetR_C"/>
</dbReference>
<keyword evidence="4" id="KW-0804">Transcription</keyword>
<dbReference type="SUPFAM" id="SSF48498">
    <property type="entry name" value="Tetracyclin repressor-like, C-terminal domain"/>
    <property type="match status" value="1"/>
</dbReference>
<dbReference type="Gene3D" id="1.10.357.10">
    <property type="entry name" value="Tetracycline Repressor, domain 2"/>
    <property type="match status" value="1"/>
</dbReference>
<evidence type="ECO:0000259" key="7">
    <source>
        <dbReference type="PROSITE" id="PS50977"/>
    </source>
</evidence>
<dbReference type="PANTHER" id="PTHR30055:SF151">
    <property type="entry name" value="TRANSCRIPTIONAL REGULATORY PROTEIN"/>
    <property type="match status" value="1"/>
</dbReference>
<dbReference type="InterPro" id="IPR036271">
    <property type="entry name" value="Tet_transcr_reg_TetR-rel_C_sf"/>
</dbReference>
<feature type="domain" description="HTH tetR-type" evidence="7">
    <location>
        <begin position="24"/>
        <end position="84"/>
    </location>
</feature>
<sequence length="230" mass="24493">MPERKSSAGIDRPARRAGRPKTTVLTREMIADAALRLLDTSGADGFTMSRLAQALRVRPSALYNHVDGKEDVIAGVRELISDRIDVSAFADQPWDEAVRQWAYSYRVAFATHPPTIALLATLPLSGARRTMRMYDTVVAAMVRAGWPEPEVLPTIVAVESFILGSALDAVAPGDMFDPSGAEDEVPAFASAYAARIAAAGAAPPADGAFAVGLNALLAGLRVRFAELTSR</sequence>
<keyword evidence="2" id="KW-0805">Transcription regulation</keyword>
<keyword evidence="1" id="KW-0678">Repressor</keyword>
<feature type="region of interest" description="Disordered" evidence="6">
    <location>
        <begin position="1"/>
        <end position="21"/>
    </location>
</feature>
<dbReference type="PROSITE" id="PS50977">
    <property type="entry name" value="HTH_TETR_2"/>
    <property type="match status" value="1"/>
</dbReference>
<evidence type="ECO:0000256" key="3">
    <source>
        <dbReference type="ARBA" id="ARBA00023125"/>
    </source>
</evidence>
<proteinExistence type="predicted"/>
<dbReference type="PANTHER" id="PTHR30055">
    <property type="entry name" value="HTH-TYPE TRANSCRIPTIONAL REGULATOR RUTR"/>
    <property type="match status" value="1"/>
</dbReference>
<evidence type="ECO:0000256" key="2">
    <source>
        <dbReference type="ARBA" id="ARBA00023015"/>
    </source>
</evidence>
<dbReference type="GO" id="GO:0000976">
    <property type="term" value="F:transcription cis-regulatory region binding"/>
    <property type="evidence" value="ECO:0007669"/>
    <property type="project" value="TreeGrafter"/>
</dbReference>
<evidence type="ECO:0000256" key="1">
    <source>
        <dbReference type="ARBA" id="ARBA00022491"/>
    </source>
</evidence>
<dbReference type="PRINTS" id="PR00400">
    <property type="entry name" value="TETREPRESSOR"/>
</dbReference>
<evidence type="ECO:0000256" key="5">
    <source>
        <dbReference type="PROSITE-ProRule" id="PRU00335"/>
    </source>
</evidence>
<accession>A0AAU7GGY4</accession>
<evidence type="ECO:0000256" key="6">
    <source>
        <dbReference type="SAM" id="MobiDB-lite"/>
    </source>
</evidence>
<keyword evidence="3 5" id="KW-0238">DNA-binding</keyword>
<dbReference type="AlphaFoldDB" id="A0AAU7GGY4"/>
<dbReference type="InterPro" id="IPR001647">
    <property type="entry name" value="HTH_TetR"/>
</dbReference>
<organism evidence="8">
    <name type="scientific">Leifsonia sp. NPDC080035</name>
    <dbReference type="NCBI Taxonomy" id="3143936"/>
    <lineage>
        <taxon>Bacteria</taxon>
        <taxon>Bacillati</taxon>
        <taxon>Actinomycetota</taxon>
        <taxon>Actinomycetes</taxon>
        <taxon>Micrococcales</taxon>
        <taxon>Microbacteriaceae</taxon>
        <taxon>Leifsonia</taxon>
    </lineage>
</organism>
<reference evidence="8" key="1">
    <citation type="submission" date="2024-05" db="EMBL/GenBank/DDBJ databases">
        <title>The Natural Products Discovery Center: Release of the First 8490 Sequenced Strains for Exploring Actinobacteria Biosynthetic Diversity.</title>
        <authorList>
            <person name="Kalkreuter E."/>
            <person name="Kautsar S.A."/>
            <person name="Yang D."/>
            <person name="Bader C.D."/>
            <person name="Teijaro C.N."/>
            <person name="Fluegel L."/>
            <person name="Davis C.M."/>
            <person name="Simpson J.R."/>
            <person name="Lauterbach L."/>
            <person name="Steele A.D."/>
            <person name="Gui C."/>
            <person name="Meng S."/>
            <person name="Li G."/>
            <person name="Viehrig K."/>
            <person name="Ye F."/>
            <person name="Su P."/>
            <person name="Kiefer A.F."/>
            <person name="Nichols A."/>
            <person name="Cepeda A.J."/>
            <person name="Yan W."/>
            <person name="Fan B."/>
            <person name="Jiang Y."/>
            <person name="Adhikari A."/>
            <person name="Zheng C.-J."/>
            <person name="Schuster L."/>
            <person name="Cowan T.M."/>
            <person name="Smanski M.J."/>
            <person name="Chevrette M.G."/>
            <person name="de Carvalho L.P.S."/>
            <person name="Shen B."/>
        </authorList>
    </citation>
    <scope>NUCLEOTIDE SEQUENCE</scope>
    <source>
        <strain evidence="8">NPDC080035</strain>
    </source>
</reference>
<dbReference type="GO" id="GO:0046677">
    <property type="term" value="P:response to antibiotic"/>
    <property type="evidence" value="ECO:0007669"/>
    <property type="project" value="InterPro"/>
</dbReference>
<dbReference type="EMBL" id="CP157390">
    <property type="protein sequence ID" value="XBM49323.1"/>
    <property type="molecule type" value="Genomic_DNA"/>
</dbReference>
<dbReference type="InterPro" id="IPR009057">
    <property type="entry name" value="Homeodomain-like_sf"/>
</dbReference>
<dbReference type="GO" id="GO:0045892">
    <property type="term" value="P:negative regulation of DNA-templated transcription"/>
    <property type="evidence" value="ECO:0007669"/>
    <property type="project" value="InterPro"/>
</dbReference>
<gene>
    <name evidence="8" type="ORF">AAME72_05530</name>
</gene>
<name>A0AAU7GGY4_9MICO</name>